<keyword evidence="2" id="KW-1185">Reference proteome</keyword>
<evidence type="ECO:0000313" key="1">
    <source>
        <dbReference type="EMBL" id="GJT56340.1"/>
    </source>
</evidence>
<proteinExistence type="predicted"/>
<comment type="caution">
    <text evidence="1">The sequence shown here is derived from an EMBL/GenBank/DDBJ whole genome shotgun (WGS) entry which is preliminary data.</text>
</comment>
<organism evidence="1 2">
    <name type="scientific">Tanacetum coccineum</name>
    <dbReference type="NCBI Taxonomy" id="301880"/>
    <lineage>
        <taxon>Eukaryota</taxon>
        <taxon>Viridiplantae</taxon>
        <taxon>Streptophyta</taxon>
        <taxon>Embryophyta</taxon>
        <taxon>Tracheophyta</taxon>
        <taxon>Spermatophyta</taxon>
        <taxon>Magnoliopsida</taxon>
        <taxon>eudicotyledons</taxon>
        <taxon>Gunneridae</taxon>
        <taxon>Pentapetalae</taxon>
        <taxon>asterids</taxon>
        <taxon>campanulids</taxon>
        <taxon>Asterales</taxon>
        <taxon>Asteraceae</taxon>
        <taxon>Asteroideae</taxon>
        <taxon>Anthemideae</taxon>
        <taxon>Anthemidinae</taxon>
        <taxon>Tanacetum</taxon>
    </lineage>
</organism>
<accession>A0ABQ5F0D0</accession>
<name>A0ABQ5F0D0_9ASTR</name>
<dbReference type="EMBL" id="BQNB010016835">
    <property type="protein sequence ID" value="GJT56340.1"/>
    <property type="molecule type" value="Genomic_DNA"/>
</dbReference>
<sequence length="134" mass="15451">MIHHHLRTKENSLPEIKKELKDCEAKTANLQLMNLLRLKLRTYCLISNMAFLRNDNNNAVHNCQRYDVDKTTDHHKELVRIKSFDWSVHGTKLLIFSKLVMKDPPGAIIVQISPLGKYLMPVAIGQQSTKMPMS</sequence>
<reference evidence="1" key="1">
    <citation type="journal article" date="2022" name="Int. J. Mol. Sci.">
        <title>Draft Genome of Tanacetum Coccineum: Genomic Comparison of Closely Related Tanacetum-Family Plants.</title>
        <authorList>
            <person name="Yamashiro T."/>
            <person name="Shiraishi A."/>
            <person name="Nakayama K."/>
            <person name="Satake H."/>
        </authorList>
    </citation>
    <scope>NUCLEOTIDE SEQUENCE</scope>
</reference>
<protein>
    <submittedName>
        <fullName evidence="1">Uncharacterized protein</fullName>
    </submittedName>
</protein>
<dbReference type="Proteomes" id="UP001151760">
    <property type="component" value="Unassembled WGS sequence"/>
</dbReference>
<gene>
    <name evidence="1" type="ORF">Tco_0991394</name>
</gene>
<reference evidence="1" key="2">
    <citation type="submission" date="2022-01" db="EMBL/GenBank/DDBJ databases">
        <authorList>
            <person name="Yamashiro T."/>
            <person name="Shiraishi A."/>
            <person name="Satake H."/>
            <person name="Nakayama K."/>
        </authorList>
    </citation>
    <scope>NUCLEOTIDE SEQUENCE</scope>
</reference>
<evidence type="ECO:0000313" key="2">
    <source>
        <dbReference type="Proteomes" id="UP001151760"/>
    </source>
</evidence>